<accession>A0A0A9DSH2</accession>
<proteinExistence type="predicted"/>
<dbReference type="EMBL" id="GBRH01207134">
    <property type="protein sequence ID" value="JAD90761.1"/>
    <property type="molecule type" value="Transcribed_RNA"/>
</dbReference>
<dbReference type="AlphaFoldDB" id="A0A0A9DSH2"/>
<reference evidence="1" key="2">
    <citation type="journal article" date="2015" name="Data Brief">
        <title>Shoot transcriptome of the giant reed, Arundo donax.</title>
        <authorList>
            <person name="Barrero R.A."/>
            <person name="Guerrero F.D."/>
            <person name="Moolhuijzen P."/>
            <person name="Goolsby J.A."/>
            <person name="Tidwell J."/>
            <person name="Bellgard S.E."/>
            <person name="Bellgard M.I."/>
        </authorList>
    </citation>
    <scope>NUCLEOTIDE SEQUENCE</scope>
    <source>
        <tissue evidence="1">Shoot tissue taken approximately 20 cm above the soil surface</tissue>
    </source>
</reference>
<evidence type="ECO:0000313" key="1">
    <source>
        <dbReference type="EMBL" id="JAD90761.1"/>
    </source>
</evidence>
<organism evidence="1">
    <name type="scientific">Arundo donax</name>
    <name type="common">Giant reed</name>
    <name type="synonym">Donax arundinaceus</name>
    <dbReference type="NCBI Taxonomy" id="35708"/>
    <lineage>
        <taxon>Eukaryota</taxon>
        <taxon>Viridiplantae</taxon>
        <taxon>Streptophyta</taxon>
        <taxon>Embryophyta</taxon>
        <taxon>Tracheophyta</taxon>
        <taxon>Spermatophyta</taxon>
        <taxon>Magnoliopsida</taxon>
        <taxon>Liliopsida</taxon>
        <taxon>Poales</taxon>
        <taxon>Poaceae</taxon>
        <taxon>PACMAD clade</taxon>
        <taxon>Arundinoideae</taxon>
        <taxon>Arundineae</taxon>
        <taxon>Arundo</taxon>
    </lineage>
</organism>
<reference evidence="1" key="1">
    <citation type="submission" date="2014-09" db="EMBL/GenBank/DDBJ databases">
        <authorList>
            <person name="Magalhaes I.L.F."/>
            <person name="Oliveira U."/>
            <person name="Santos F.R."/>
            <person name="Vidigal T.H.D.A."/>
            <person name="Brescovit A.D."/>
            <person name="Santos A.J."/>
        </authorList>
    </citation>
    <scope>NUCLEOTIDE SEQUENCE</scope>
    <source>
        <tissue evidence="1">Shoot tissue taken approximately 20 cm above the soil surface</tissue>
    </source>
</reference>
<protein>
    <submittedName>
        <fullName evidence="1">Uncharacterized protein</fullName>
    </submittedName>
</protein>
<sequence>MTQGCDRNEDFYWKIAAKQVANHDDIQDHHSEAHQNLYEFHWRHLNHDGKFHSNDQQIHHFHYEKI</sequence>
<name>A0A0A9DSH2_ARUDO</name>